<proteinExistence type="predicted"/>
<name>A0A507DN19_9FUNG</name>
<accession>A0A507DN19</accession>
<keyword evidence="2" id="KW-1185">Reference proteome</keyword>
<evidence type="ECO:0000313" key="1">
    <source>
        <dbReference type="EMBL" id="TPX52635.1"/>
    </source>
</evidence>
<dbReference type="Proteomes" id="UP000318582">
    <property type="component" value="Unassembled WGS sequence"/>
</dbReference>
<gene>
    <name evidence="1" type="ORF">PhCBS80983_g06465</name>
</gene>
<comment type="caution">
    <text evidence="1">The sequence shown here is derived from an EMBL/GenBank/DDBJ whole genome shotgun (WGS) entry which is preliminary data.</text>
</comment>
<reference evidence="1 2" key="1">
    <citation type="journal article" date="2019" name="Sci. Rep.">
        <title>Comparative genomics of chytrid fungi reveal insights into the obligate biotrophic and pathogenic lifestyle of Synchytrium endobioticum.</title>
        <authorList>
            <person name="van de Vossenberg B.T.L.H."/>
            <person name="Warris S."/>
            <person name="Nguyen H.D.T."/>
            <person name="van Gent-Pelzer M.P.E."/>
            <person name="Joly D.L."/>
            <person name="van de Geest H.C."/>
            <person name="Bonants P.J.M."/>
            <person name="Smith D.S."/>
            <person name="Levesque C.A."/>
            <person name="van der Lee T.A.J."/>
        </authorList>
    </citation>
    <scope>NUCLEOTIDE SEQUENCE [LARGE SCALE GENOMIC DNA]</scope>
    <source>
        <strain evidence="1 2">CBS 809.83</strain>
    </source>
</reference>
<protein>
    <submittedName>
        <fullName evidence="1">Uncharacterized protein</fullName>
    </submittedName>
</protein>
<sequence length="70" mass="7732">MSLTQACKEAIWLRQLLIELGYPQGLRCQSMRTTRAALRLPGTPQAMPGPSTLTSGTTLFAKLLPINMWT</sequence>
<evidence type="ECO:0000313" key="2">
    <source>
        <dbReference type="Proteomes" id="UP000318582"/>
    </source>
</evidence>
<dbReference type="AlphaFoldDB" id="A0A507DN19"/>
<organism evidence="1 2">
    <name type="scientific">Powellomyces hirtus</name>
    <dbReference type="NCBI Taxonomy" id="109895"/>
    <lineage>
        <taxon>Eukaryota</taxon>
        <taxon>Fungi</taxon>
        <taxon>Fungi incertae sedis</taxon>
        <taxon>Chytridiomycota</taxon>
        <taxon>Chytridiomycota incertae sedis</taxon>
        <taxon>Chytridiomycetes</taxon>
        <taxon>Spizellomycetales</taxon>
        <taxon>Powellomycetaceae</taxon>
        <taxon>Powellomyces</taxon>
    </lineage>
</organism>
<dbReference type="EMBL" id="QEAQ01000339">
    <property type="protein sequence ID" value="TPX52635.1"/>
    <property type="molecule type" value="Genomic_DNA"/>
</dbReference>